<dbReference type="PANTHER" id="PTHR47219">
    <property type="entry name" value="RAB GTPASE-ACTIVATING PROTEIN 1-LIKE"/>
    <property type="match status" value="1"/>
</dbReference>
<evidence type="ECO:0000313" key="4">
    <source>
        <dbReference type="Proteomes" id="UP001148786"/>
    </source>
</evidence>
<dbReference type="Proteomes" id="UP001148786">
    <property type="component" value="Unassembled WGS sequence"/>
</dbReference>
<dbReference type="GO" id="GO:0005096">
    <property type="term" value="F:GTPase activator activity"/>
    <property type="evidence" value="ECO:0007669"/>
    <property type="project" value="TreeGrafter"/>
</dbReference>
<feature type="domain" description="Rab-GAP TBC" evidence="2">
    <location>
        <begin position="1"/>
        <end position="37"/>
    </location>
</feature>
<comment type="caution">
    <text evidence="3">The sequence shown here is derived from an EMBL/GenBank/DDBJ whole genome shotgun (WGS) entry which is preliminary data.</text>
</comment>
<gene>
    <name evidence="3" type="ORF">NLJ89_g6085</name>
</gene>
<evidence type="ECO:0000259" key="2">
    <source>
        <dbReference type="PROSITE" id="PS50086"/>
    </source>
</evidence>
<dbReference type="EMBL" id="JANKHO010000621">
    <property type="protein sequence ID" value="KAJ3507830.1"/>
    <property type="molecule type" value="Genomic_DNA"/>
</dbReference>
<dbReference type="AlphaFoldDB" id="A0A9W8MT13"/>
<reference evidence="3" key="1">
    <citation type="submission" date="2022-07" db="EMBL/GenBank/DDBJ databases">
        <title>Genome Sequence of Agrocybe chaxingu.</title>
        <authorList>
            <person name="Buettner E."/>
        </authorList>
    </citation>
    <scope>NUCLEOTIDE SEQUENCE</scope>
    <source>
        <strain evidence="3">MP-N11</strain>
    </source>
</reference>
<dbReference type="InterPro" id="IPR035969">
    <property type="entry name" value="Rab-GAP_TBC_sf"/>
</dbReference>
<evidence type="ECO:0000313" key="3">
    <source>
        <dbReference type="EMBL" id="KAJ3507830.1"/>
    </source>
</evidence>
<name>A0A9W8MT13_9AGAR</name>
<accession>A0A9W8MT13</accession>
<dbReference type="GO" id="GO:0031267">
    <property type="term" value="F:small GTPase binding"/>
    <property type="evidence" value="ECO:0007669"/>
    <property type="project" value="TreeGrafter"/>
</dbReference>
<dbReference type="Pfam" id="PF00566">
    <property type="entry name" value="RabGAP-TBC"/>
    <property type="match status" value="1"/>
</dbReference>
<keyword evidence="4" id="KW-1185">Reference proteome</keyword>
<protein>
    <recommendedName>
        <fullName evidence="2">Rab-GAP TBC domain-containing protein</fullName>
    </recommendedName>
</protein>
<dbReference type="SUPFAM" id="SSF47923">
    <property type="entry name" value="Ypt/Rab-GAP domain of gyp1p"/>
    <property type="match status" value="1"/>
</dbReference>
<dbReference type="OrthoDB" id="3051230at2759"/>
<dbReference type="InterPro" id="IPR000195">
    <property type="entry name" value="Rab-GAP-TBC_dom"/>
</dbReference>
<proteinExistence type="predicted"/>
<dbReference type="PANTHER" id="PTHR47219:SF9">
    <property type="entry name" value="GTPASE ACTIVATING PROTEIN AND CENTROSOME-ASSOCIATED, ISOFORM B"/>
    <property type="match status" value="1"/>
</dbReference>
<dbReference type="InterPro" id="IPR050302">
    <property type="entry name" value="Rab_GAP_TBC_domain"/>
</dbReference>
<feature type="region of interest" description="Disordered" evidence="1">
    <location>
        <begin position="106"/>
        <end position="131"/>
    </location>
</feature>
<organism evidence="3 4">
    <name type="scientific">Agrocybe chaxingu</name>
    <dbReference type="NCBI Taxonomy" id="84603"/>
    <lineage>
        <taxon>Eukaryota</taxon>
        <taxon>Fungi</taxon>
        <taxon>Dikarya</taxon>
        <taxon>Basidiomycota</taxon>
        <taxon>Agaricomycotina</taxon>
        <taxon>Agaricomycetes</taxon>
        <taxon>Agaricomycetidae</taxon>
        <taxon>Agaricales</taxon>
        <taxon>Agaricineae</taxon>
        <taxon>Strophariaceae</taxon>
        <taxon>Agrocybe</taxon>
    </lineage>
</organism>
<sequence>MGILPGAICTPWFSTLFVGTLPPEYLNRVWDLFLFEGIPFLLRVALALMICCRRRLLDATSEEVVLQTLSQPPSAWLPAAPDAFLSLAFSVKLKDDDIRKQRVKMEAQVKRQTQAPRPSNVGGAGISLPRT</sequence>
<dbReference type="PROSITE" id="PS50086">
    <property type="entry name" value="TBC_RABGAP"/>
    <property type="match status" value="1"/>
</dbReference>
<evidence type="ECO:0000256" key="1">
    <source>
        <dbReference type="SAM" id="MobiDB-lite"/>
    </source>
</evidence>
<dbReference type="Gene3D" id="1.10.472.80">
    <property type="entry name" value="Ypt/Rab-GAP domain of gyp1p, domain 3"/>
    <property type="match status" value="1"/>
</dbReference>